<dbReference type="InterPro" id="IPR011951">
    <property type="entry name" value="HAD-SF_hydro_IA_YjjG/PynA"/>
</dbReference>
<gene>
    <name evidence="1" type="ORF">SAMN04487908_10479</name>
</gene>
<dbReference type="AlphaFoldDB" id="A0A1M6CUS7"/>
<dbReference type="PANTHER" id="PTHR47478:SF1">
    <property type="entry name" value="PYRIMIDINE 5'-NUCLEOTIDASE YJJG"/>
    <property type="match status" value="1"/>
</dbReference>
<dbReference type="STRING" id="797419.SAMN05216556_10579"/>
<proteinExistence type="predicted"/>
<evidence type="ECO:0000313" key="2">
    <source>
        <dbReference type="Proteomes" id="UP000184172"/>
    </source>
</evidence>
<sequence length="229" mass="26720">MPSNLITDVFFDLDHTLWDFDRNSALAFERVFRKHKIQLELSNFIREYEPINEVYWKKYREELISKQELRRGRLLDTFQIFKMELPLATIDFMANSYIEELPVNNELFSGTIEILDYLYPKYKLHIITNGFNEVQHLKLANSGINKYFKTVTTSEEVGVKKPNPIIFEAAMTKASVSPNRSIMIGDNLEADIEGARNSGMQTLFFNYKNLQINTPSLTVTELMQIKNCL</sequence>
<dbReference type="GO" id="GO:0008253">
    <property type="term" value="F:5'-nucleotidase activity"/>
    <property type="evidence" value="ECO:0007669"/>
    <property type="project" value="InterPro"/>
</dbReference>
<dbReference type="CDD" id="cd04305">
    <property type="entry name" value="HAD_Neu5Ac-Pase_like"/>
    <property type="match status" value="1"/>
</dbReference>
<accession>A0A1M6CUS7</accession>
<keyword evidence="2" id="KW-1185">Reference proteome</keyword>
<dbReference type="SFLD" id="SFLDS00003">
    <property type="entry name" value="Haloacid_Dehalogenase"/>
    <property type="match status" value="1"/>
</dbReference>
<reference evidence="2" key="1">
    <citation type="submission" date="2016-11" db="EMBL/GenBank/DDBJ databases">
        <authorList>
            <person name="Varghese N."/>
            <person name="Submissions S."/>
        </authorList>
    </citation>
    <scope>NUCLEOTIDE SEQUENCE [LARGE SCALE GENOMIC DNA]</scope>
    <source>
        <strain evidence="2">DSM 26349</strain>
    </source>
</reference>
<dbReference type="NCBIfam" id="TIGR01509">
    <property type="entry name" value="HAD-SF-IA-v3"/>
    <property type="match status" value="1"/>
</dbReference>
<dbReference type="RefSeq" id="WP_073215316.1">
    <property type="nucleotide sequence ID" value="NZ_FNNS01000005.1"/>
</dbReference>
<dbReference type="InterPro" id="IPR023198">
    <property type="entry name" value="PGP-like_dom2"/>
</dbReference>
<dbReference type="InterPro" id="IPR041492">
    <property type="entry name" value="HAD_2"/>
</dbReference>
<dbReference type="PRINTS" id="PR00413">
    <property type="entry name" value="HADHALOGNASE"/>
</dbReference>
<dbReference type="Gene3D" id="1.10.150.240">
    <property type="entry name" value="Putative phosphatase, domain 2"/>
    <property type="match status" value="1"/>
</dbReference>
<dbReference type="SUPFAM" id="SSF56784">
    <property type="entry name" value="HAD-like"/>
    <property type="match status" value="1"/>
</dbReference>
<dbReference type="NCBIfam" id="TIGR01549">
    <property type="entry name" value="HAD-SF-IA-v1"/>
    <property type="match status" value="1"/>
</dbReference>
<dbReference type="PANTHER" id="PTHR47478">
    <property type="match status" value="1"/>
</dbReference>
<protein>
    <submittedName>
        <fullName evidence="1">Putative hydrolase of the HAD superfamily</fullName>
    </submittedName>
</protein>
<dbReference type="Proteomes" id="UP000184172">
    <property type="component" value="Unassembled WGS sequence"/>
</dbReference>
<dbReference type="InterPro" id="IPR036412">
    <property type="entry name" value="HAD-like_sf"/>
</dbReference>
<dbReference type="InterPro" id="IPR023214">
    <property type="entry name" value="HAD_sf"/>
</dbReference>
<keyword evidence="1" id="KW-0378">Hydrolase</keyword>
<dbReference type="Gene3D" id="3.40.50.1000">
    <property type="entry name" value="HAD superfamily/HAD-like"/>
    <property type="match status" value="1"/>
</dbReference>
<organism evidence="1 2">
    <name type="scientific">Aequorivita viscosa</name>
    <dbReference type="NCBI Taxonomy" id="797419"/>
    <lineage>
        <taxon>Bacteria</taxon>
        <taxon>Pseudomonadati</taxon>
        <taxon>Bacteroidota</taxon>
        <taxon>Flavobacteriia</taxon>
        <taxon>Flavobacteriales</taxon>
        <taxon>Flavobacteriaceae</taxon>
        <taxon>Aequorivita</taxon>
    </lineage>
</organism>
<dbReference type="SFLD" id="SFLDG01129">
    <property type="entry name" value="C1.5:_HAD__Beta-PGM__Phosphata"/>
    <property type="match status" value="1"/>
</dbReference>
<evidence type="ECO:0000313" key="1">
    <source>
        <dbReference type="EMBL" id="SHI64709.1"/>
    </source>
</evidence>
<dbReference type="SFLD" id="SFLDG01135">
    <property type="entry name" value="C1.5.6:_HAD__Beta-PGM__Phospha"/>
    <property type="match status" value="1"/>
</dbReference>
<dbReference type="InterPro" id="IPR006439">
    <property type="entry name" value="HAD-SF_hydro_IA"/>
</dbReference>
<dbReference type="EMBL" id="FQYV01000004">
    <property type="protein sequence ID" value="SHI64709.1"/>
    <property type="molecule type" value="Genomic_DNA"/>
</dbReference>
<dbReference type="Pfam" id="PF13419">
    <property type="entry name" value="HAD_2"/>
    <property type="match status" value="1"/>
</dbReference>
<name>A0A1M6CUS7_9FLAO</name>
<dbReference type="InterPro" id="IPR052550">
    <property type="entry name" value="Pyrimidine_5'-ntase_YjjG"/>
</dbReference>
<dbReference type="NCBIfam" id="TIGR02254">
    <property type="entry name" value="YjjG_YfnB"/>
    <property type="match status" value="1"/>
</dbReference>
<dbReference type="OrthoDB" id="9802350at2"/>